<dbReference type="Gene3D" id="1.25.40.10">
    <property type="entry name" value="Tetratricopeptide repeat domain"/>
    <property type="match status" value="5"/>
</dbReference>
<dbReference type="GO" id="GO:0009451">
    <property type="term" value="P:RNA modification"/>
    <property type="evidence" value="ECO:0007669"/>
    <property type="project" value="InterPro"/>
</dbReference>
<feature type="repeat" description="PPR" evidence="2">
    <location>
        <begin position="375"/>
        <end position="405"/>
    </location>
</feature>
<accession>A0A2P5AIB4</accession>
<dbReference type="FunFam" id="1.25.40.10:FF:000090">
    <property type="entry name" value="Pentatricopeptide repeat-containing protein, chloroplastic"/>
    <property type="match status" value="1"/>
</dbReference>
<evidence type="ECO:0000313" key="3">
    <source>
        <dbReference type="EMBL" id="PON36279.1"/>
    </source>
</evidence>
<name>A0A2P5AIB4_PARAD</name>
<dbReference type="NCBIfam" id="TIGR00756">
    <property type="entry name" value="PPR"/>
    <property type="match status" value="4"/>
</dbReference>
<dbReference type="FunFam" id="1.25.40.10:FF:000073">
    <property type="entry name" value="Pentatricopeptide repeat-containing protein chloroplastic"/>
    <property type="match status" value="2"/>
</dbReference>
<dbReference type="InterPro" id="IPR046848">
    <property type="entry name" value="E_motif"/>
</dbReference>
<dbReference type="PANTHER" id="PTHR24015">
    <property type="entry name" value="OS07G0578800 PROTEIN-RELATED"/>
    <property type="match status" value="1"/>
</dbReference>
<dbReference type="InterPro" id="IPR002885">
    <property type="entry name" value="PPR_rpt"/>
</dbReference>
<dbReference type="InterPro" id="IPR011990">
    <property type="entry name" value="TPR-like_helical_dom_sf"/>
</dbReference>
<keyword evidence="1" id="KW-0677">Repeat</keyword>
<dbReference type="Pfam" id="PF13041">
    <property type="entry name" value="PPR_2"/>
    <property type="match status" value="2"/>
</dbReference>
<dbReference type="PROSITE" id="PS51375">
    <property type="entry name" value="PPR"/>
    <property type="match status" value="4"/>
</dbReference>
<dbReference type="GO" id="GO:0003729">
    <property type="term" value="F:mRNA binding"/>
    <property type="evidence" value="ECO:0007669"/>
    <property type="project" value="UniProtKB-ARBA"/>
</dbReference>
<proteinExistence type="predicted"/>
<dbReference type="Pfam" id="PF20431">
    <property type="entry name" value="E_motif"/>
    <property type="match status" value="1"/>
</dbReference>
<comment type="caution">
    <text evidence="3">The sequence shown here is derived from an EMBL/GenBank/DDBJ whole genome shotgun (WGS) entry which is preliminary data.</text>
</comment>
<feature type="repeat" description="PPR" evidence="2">
    <location>
        <begin position="122"/>
        <end position="156"/>
    </location>
</feature>
<sequence length="592" mass="66035">MLQVVELKVRVHCKACEKAVREALCRMKGTHKGQIKQLLSRLLHSQLHPNVNLLPATANTFSLPSLIKAAQSHHSGVQLHCLALKSGSSNDAVVSNSLISMYAKYSLPQPARQVFDTMSHRDTVSWNSIINCYIQNGHPAKALQMLRQMYLSCLVLKPELIACIISVCARGQQLRLGREIHALVVTDERIQESVFLSTALLDFYFRCRRSVMALHVFNRMPVKNEVSWTSMISGCAANLNYDVAMDCLRAMQLGWIKHSKEIHGYAVRHEFHSDPNFSAALIHLYCKCEEASPAAKLIFERSTVKDVVLWSSIIGSYARHGHEAKAIKLFNQMQEEGIEPNSVTLLAVISACTSLSSLDLASGVHGYAFKSGFTDIFIGNALINMYAKSGCVEAARQFFKEMPIKDSISWSTLIDSYGLHGFGEQALQLFHEMQQAGVEADQVTFLSILSACNHSGLIEEGQKIFHHLMEARNNILLTVEHYACYVDLLGRSGKLEDACEVVRAMHMEASPRIWTSLISCCKLHGRMEVAAVLARQLVKSEPENAANYTLLSMVYAETGNWLGVEEVRRAMQVKGLKKCQGFSQIRLENGTF</sequence>
<gene>
    <name evidence="3" type="ORF">PanWU01x14_329750</name>
</gene>
<dbReference type="SUPFAM" id="SSF48452">
    <property type="entry name" value="TPR-like"/>
    <property type="match status" value="1"/>
</dbReference>
<feature type="repeat" description="PPR" evidence="2">
    <location>
        <begin position="406"/>
        <end position="440"/>
    </location>
</feature>
<dbReference type="EMBL" id="JXTB01000576">
    <property type="protein sequence ID" value="PON36279.1"/>
    <property type="molecule type" value="Genomic_DNA"/>
</dbReference>
<dbReference type="OrthoDB" id="1871818at2759"/>
<evidence type="ECO:0000256" key="2">
    <source>
        <dbReference type="PROSITE-ProRule" id="PRU00708"/>
    </source>
</evidence>
<protein>
    <submittedName>
        <fullName evidence="3">Tetratricopeptide-like helical domain containing protein</fullName>
    </submittedName>
</protein>
<dbReference type="Pfam" id="PF01535">
    <property type="entry name" value="PPR"/>
    <property type="match status" value="4"/>
</dbReference>
<evidence type="ECO:0000256" key="1">
    <source>
        <dbReference type="ARBA" id="ARBA00022737"/>
    </source>
</evidence>
<reference evidence="4" key="1">
    <citation type="submission" date="2016-06" db="EMBL/GenBank/DDBJ databases">
        <title>Parallel loss of symbiosis genes in relatives of nitrogen-fixing non-legume Parasponia.</title>
        <authorList>
            <person name="Van Velzen R."/>
            <person name="Holmer R."/>
            <person name="Bu F."/>
            <person name="Rutten L."/>
            <person name="Van Zeijl A."/>
            <person name="Liu W."/>
            <person name="Santuari L."/>
            <person name="Cao Q."/>
            <person name="Sharma T."/>
            <person name="Shen D."/>
            <person name="Roswanjaya Y."/>
            <person name="Wardhani T."/>
            <person name="Kalhor M.S."/>
            <person name="Jansen J."/>
            <person name="Van den Hoogen J."/>
            <person name="Gungor B."/>
            <person name="Hartog M."/>
            <person name="Hontelez J."/>
            <person name="Verver J."/>
            <person name="Yang W.-C."/>
            <person name="Schijlen E."/>
            <person name="Repin R."/>
            <person name="Schilthuizen M."/>
            <person name="Schranz E."/>
            <person name="Heidstra R."/>
            <person name="Miyata K."/>
            <person name="Fedorova E."/>
            <person name="Kohlen W."/>
            <person name="Bisseling T."/>
            <person name="Smit S."/>
            <person name="Geurts R."/>
        </authorList>
    </citation>
    <scope>NUCLEOTIDE SEQUENCE [LARGE SCALE GENOMIC DNA]</scope>
    <source>
        <strain evidence="4">cv. WU1-14</strain>
    </source>
</reference>
<organism evidence="3 4">
    <name type="scientific">Parasponia andersonii</name>
    <name type="common">Sponia andersonii</name>
    <dbReference type="NCBI Taxonomy" id="3476"/>
    <lineage>
        <taxon>Eukaryota</taxon>
        <taxon>Viridiplantae</taxon>
        <taxon>Streptophyta</taxon>
        <taxon>Embryophyta</taxon>
        <taxon>Tracheophyta</taxon>
        <taxon>Spermatophyta</taxon>
        <taxon>Magnoliopsida</taxon>
        <taxon>eudicotyledons</taxon>
        <taxon>Gunneridae</taxon>
        <taxon>Pentapetalae</taxon>
        <taxon>rosids</taxon>
        <taxon>fabids</taxon>
        <taxon>Rosales</taxon>
        <taxon>Cannabaceae</taxon>
        <taxon>Parasponia</taxon>
    </lineage>
</organism>
<dbReference type="Proteomes" id="UP000237105">
    <property type="component" value="Unassembled WGS sequence"/>
</dbReference>
<dbReference type="InterPro" id="IPR046960">
    <property type="entry name" value="PPR_At4g14850-like_plant"/>
</dbReference>
<dbReference type="PANTHER" id="PTHR24015:SF1880">
    <property type="entry name" value="PPR CONTAINING PLANT-LIKE PROTEIN"/>
    <property type="match status" value="1"/>
</dbReference>
<evidence type="ECO:0000313" key="4">
    <source>
        <dbReference type="Proteomes" id="UP000237105"/>
    </source>
</evidence>
<dbReference type="AlphaFoldDB" id="A0A2P5AIB4"/>
<keyword evidence="4" id="KW-1185">Reference proteome</keyword>
<feature type="repeat" description="PPR" evidence="2">
    <location>
        <begin position="306"/>
        <end position="340"/>
    </location>
</feature>